<evidence type="ECO:0000313" key="3">
    <source>
        <dbReference type="EMBL" id="OGK06018.1"/>
    </source>
</evidence>
<name>A0A1F7FHE7_UNCRA</name>
<evidence type="ECO:0000259" key="2">
    <source>
        <dbReference type="Pfam" id="PF13490"/>
    </source>
</evidence>
<proteinExistence type="predicted"/>
<sequence>MKQCEQFRIMISRDIDGDLSPSEMALLQEHLVLCPECWNIHEQYLRLRSLLRSQPTAYEPAFYRANVPRSFWRMGWKIAAMLAICFGLFGTILLTRNESGEAQVINIVDKTLSPVMNMPIGALAYYRHFAGQVVQTQFSSISATTLPSMQFSLSDSVLYFYRSPLFQDTGFWDQHYALLQEKEEQ</sequence>
<dbReference type="Pfam" id="PF13490">
    <property type="entry name" value="zf-HC2"/>
    <property type="match status" value="1"/>
</dbReference>
<feature type="domain" description="Putative zinc-finger" evidence="2">
    <location>
        <begin position="4"/>
        <end position="37"/>
    </location>
</feature>
<dbReference type="EMBL" id="MFYX01000042">
    <property type="protein sequence ID" value="OGK06018.1"/>
    <property type="molecule type" value="Genomic_DNA"/>
</dbReference>
<reference evidence="3 4" key="1">
    <citation type="journal article" date="2016" name="Nat. Commun.">
        <title>Thousands of microbial genomes shed light on interconnected biogeochemical processes in an aquifer system.</title>
        <authorList>
            <person name="Anantharaman K."/>
            <person name="Brown C.T."/>
            <person name="Hug L.A."/>
            <person name="Sharon I."/>
            <person name="Castelle C.J."/>
            <person name="Probst A.J."/>
            <person name="Thomas B.C."/>
            <person name="Singh A."/>
            <person name="Wilkins M.J."/>
            <person name="Karaoz U."/>
            <person name="Brodie E.L."/>
            <person name="Williams K.H."/>
            <person name="Hubbard S.S."/>
            <person name="Banfield J.F."/>
        </authorList>
    </citation>
    <scope>NUCLEOTIDE SEQUENCE [LARGE SCALE GENOMIC DNA]</scope>
</reference>
<accession>A0A1F7FHE7</accession>
<gene>
    <name evidence="3" type="ORF">A2519_14710</name>
</gene>
<protein>
    <recommendedName>
        <fullName evidence="2">Putative zinc-finger domain-containing protein</fullName>
    </recommendedName>
</protein>
<organism evidence="3 4">
    <name type="scientific">Candidatus Raymondbacteria bacterium RIFOXYD12_FULL_49_13</name>
    <dbReference type="NCBI Taxonomy" id="1817890"/>
    <lineage>
        <taxon>Bacteria</taxon>
        <taxon>Raymondiibacteriota</taxon>
    </lineage>
</organism>
<keyword evidence="1" id="KW-1133">Transmembrane helix</keyword>
<dbReference type="AlphaFoldDB" id="A0A1F7FHE7"/>
<evidence type="ECO:0000256" key="1">
    <source>
        <dbReference type="SAM" id="Phobius"/>
    </source>
</evidence>
<dbReference type="Proteomes" id="UP000179243">
    <property type="component" value="Unassembled WGS sequence"/>
</dbReference>
<feature type="transmembrane region" description="Helical" evidence="1">
    <location>
        <begin position="74"/>
        <end position="94"/>
    </location>
</feature>
<keyword evidence="1" id="KW-0472">Membrane</keyword>
<dbReference type="InterPro" id="IPR027383">
    <property type="entry name" value="Znf_put"/>
</dbReference>
<comment type="caution">
    <text evidence="3">The sequence shown here is derived from an EMBL/GenBank/DDBJ whole genome shotgun (WGS) entry which is preliminary data.</text>
</comment>
<keyword evidence="1" id="KW-0812">Transmembrane</keyword>
<evidence type="ECO:0000313" key="4">
    <source>
        <dbReference type="Proteomes" id="UP000179243"/>
    </source>
</evidence>